<dbReference type="STRING" id="216946.STURO_v1c01550"/>
<evidence type="ECO:0000256" key="1">
    <source>
        <dbReference type="ARBA" id="ARBA00004167"/>
    </source>
</evidence>
<dbReference type="GO" id="GO:0005940">
    <property type="term" value="C:septin ring"/>
    <property type="evidence" value="ECO:0007669"/>
    <property type="project" value="InterPro"/>
</dbReference>
<dbReference type="Pfam" id="PF06160">
    <property type="entry name" value="EzrA"/>
    <property type="match status" value="1"/>
</dbReference>
<dbReference type="InterPro" id="IPR010379">
    <property type="entry name" value="EzrA"/>
</dbReference>
<evidence type="ECO:0000256" key="4">
    <source>
        <dbReference type="ARBA" id="ARBA00023136"/>
    </source>
</evidence>
<dbReference type="PATRIC" id="fig|216946.3.peg.155"/>
<keyword evidence="3" id="KW-1133">Transmembrane helix</keyword>
<feature type="coiled-coil region" evidence="5">
    <location>
        <begin position="365"/>
        <end position="392"/>
    </location>
</feature>
<accession>A0A0K1P544</accession>
<proteinExistence type="predicted"/>
<protein>
    <recommendedName>
        <fullName evidence="8">Septation ring formation regulator</fullName>
    </recommendedName>
</protein>
<evidence type="ECO:0008006" key="8">
    <source>
        <dbReference type="Google" id="ProtNLM"/>
    </source>
</evidence>
<evidence type="ECO:0000256" key="2">
    <source>
        <dbReference type="ARBA" id="ARBA00022692"/>
    </source>
</evidence>
<keyword evidence="5" id="KW-0175">Coiled coil</keyword>
<evidence type="ECO:0000313" key="6">
    <source>
        <dbReference type="EMBL" id="AKU79403.1"/>
    </source>
</evidence>
<name>A0A0K1P544_9MOLU</name>
<keyword evidence="7" id="KW-1185">Reference proteome</keyword>
<dbReference type="GO" id="GO:0016020">
    <property type="term" value="C:membrane"/>
    <property type="evidence" value="ECO:0007669"/>
    <property type="project" value="UniProtKB-SubCell"/>
</dbReference>
<dbReference type="AlphaFoldDB" id="A0A0K1P544"/>
<keyword evidence="4" id="KW-0472">Membrane</keyword>
<keyword evidence="2" id="KW-0812">Transmembrane</keyword>
<comment type="subcellular location">
    <subcellularLocation>
        <location evidence="1">Membrane</location>
        <topology evidence="1">Single-pass membrane protein</topology>
    </subcellularLocation>
</comment>
<dbReference type="Proteomes" id="UP000067243">
    <property type="component" value="Chromosome"/>
</dbReference>
<dbReference type="KEGG" id="stur:STURON_00157"/>
<evidence type="ECO:0000256" key="3">
    <source>
        <dbReference type="ARBA" id="ARBA00022989"/>
    </source>
</evidence>
<reference evidence="6 7" key="1">
    <citation type="journal article" date="2015" name="Genome Announc.">
        <title>Complete Genome Sequence of Spiroplasma turonicum Strain Tab4cT, a Parasite of a Horse Fly, Haematopota sp. (Diptera: Tabanidae).</title>
        <authorList>
            <person name="Davis R.E."/>
            <person name="Shao J."/>
            <person name="Zhao Y."/>
            <person name="Gasparich G.E."/>
            <person name="Gaynor B.J."/>
            <person name="Donofrio N."/>
        </authorList>
    </citation>
    <scope>NUCLEOTIDE SEQUENCE [LARGE SCALE GENOMIC DNA]</scope>
    <source>
        <strain evidence="6 7">Tab4c</strain>
    </source>
</reference>
<sequence length="545" mass="64269">MQTIAKAVDLIDDIKKSPLKYRIERVSKIYDKTGNLETEFMVWRTKYEILYEKEFLNIITDFHKKLMEKASTRPSFKNIQSYKEFYNRLINVNKNIHTIYIEIMNVLEVEFIQRDALTFQKELFRVLKEEVIMASYTGVDINEKKLSNTLDSIEELFKNFYENLDVGKYKESWESLLKIDQALIFMIELLDSIPYIISTIQNAVPKQLIELKNKYVTFGAKNKKLKFNATKYSNLEETIDKLRIKIKEELLKLQYKKAYKWLNDIFENIESFKEMLEEEDTIKTFFENKIDNIRNIYLSLSDSIFTMYKKFMEYEIGSKYQSEEKILFEKTKQNFLYNKSEAEKIIADVDIAINRGTSLDFPNLKSKLQNVLKETLKDIEDIEKAAKLLNKKSINVDSILNQVIFIKSCLNQCNVKIKQYKSIIELSKFIEPIDELLISISKFSPNIIQKVTSVEQRLVINSQVDDLLKQATELITNLNDTIFLDFISQEIIIYLERYVGIINDIDKVIYNCESYFKNRNLEQLIGYSLDVLGKIKKAKLSQKGK</sequence>
<evidence type="ECO:0000313" key="7">
    <source>
        <dbReference type="Proteomes" id="UP000067243"/>
    </source>
</evidence>
<evidence type="ECO:0000256" key="5">
    <source>
        <dbReference type="SAM" id="Coils"/>
    </source>
</evidence>
<gene>
    <name evidence="6" type="ORF">STURON_00157</name>
</gene>
<dbReference type="EMBL" id="CP012328">
    <property type="protein sequence ID" value="AKU79403.1"/>
    <property type="molecule type" value="Genomic_DNA"/>
</dbReference>
<organism evidence="6 7">
    <name type="scientific">Spiroplasma turonicum</name>
    <dbReference type="NCBI Taxonomy" id="216946"/>
    <lineage>
        <taxon>Bacteria</taxon>
        <taxon>Bacillati</taxon>
        <taxon>Mycoplasmatota</taxon>
        <taxon>Mollicutes</taxon>
        <taxon>Entomoplasmatales</taxon>
        <taxon>Spiroplasmataceae</taxon>
        <taxon>Spiroplasma</taxon>
    </lineage>
</organism>
<dbReference type="GO" id="GO:0000921">
    <property type="term" value="P:septin ring assembly"/>
    <property type="evidence" value="ECO:0007669"/>
    <property type="project" value="InterPro"/>
</dbReference>